<evidence type="ECO:0000313" key="7">
    <source>
        <dbReference type="Proteomes" id="UP000283063"/>
    </source>
</evidence>
<evidence type="ECO:0000256" key="2">
    <source>
        <dbReference type="ARBA" id="ARBA00037999"/>
    </source>
</evidence>
<keyword evidence="6" id="KW-0808">Transferase</keyword>
<dbReference type="GO" id="GO:0000271">
    <property type="term" value="P:polysaccharide biosynthetic process"/>
    <property type="evidence" value="ECO:0007669"/>
    <property type="project" value="TreeGrafter"/>
</dbReference>
<proteinExistence type="inferred from homology"/>
<reference evidence="6 7" key="1">
    <citation type="submission" date="2018-10" db="EMBL/GenBank/DDBJ databases">
        <title>Parasedimentitalea marina sp. nov., a psychrophilic bacterium isolated from deep seawater of the New Britain Trench.</title>
        <authorList>
            <person name="Cao J."/>
        </authorList>
    </citation>
    <scope>NUCLEOTIDE SEQUENCE [LARGE SCALE GENOMIC DNA]</scope>
    <source>
        <strain evidence="6 7">W43</strain>
    </source>
</reference>
<evidence type="ECO:0000256" key="5">
    <source>
        <dbReference type="RuleBase" id="RU004508"/>
    </source>
</evidence>
<keyword evidence="7" id="KW-1185">Reference proteome</keyword>
<evidence type="ECO:0000256" key="3">
    <source>
        <dbReference type="PIRSR" id="PIRSR000390-1"/>
    </source>
</evidence>
<dbReference type="InterPro" id="IPR015424">
    <property type="entry name" value="PyrdxlP-dep_Trfase"/>
</dbReference>
<dbReference type="AlphaFoldDB" id="A0A3T0N463"/>
<dbReference type="Pfam" id="PF01041">
    <property type="entry name" value="DegT_DnrJ_EryC1"/>
    <property type="match status" value="1"/>
</dbReference>
<comment type="similarity">
    <text evidence="2 5">Belongs to the DegT/DnrJ/EryC1 family.</text>
</comment>
<accession>A0A3T0N463</accession>
<feature type="modified residue" description="N6-(pyridoxal phosphate)lysine" evidence="4">
    <location>
        <position position="192"/>
    </location>
</feature>
<evidence type="ECO:0000313" key="6">
    <source>
        <dbReference type="EMBL" id="AZV78772.1"/>
    </source>
</evidence>
<dbReference type="GO" id="GO:0030170">
    <property type="term" value="F:pyridoxal phosphate binding"/>
    <property type="evidence" value="ECO:0007669"/>
    <property type="project" value="TreeGrafter"/>
</dbReference>
<dbReference type="PIRSF" id="PIRSF000390">
    <property type="entry name" value="PLP_StrS"/>
    <property type="match status" value="1"/>
</dbReference>
<organism evidence="6 7">
    <name type="scientific">Parasedimentitalea marina</name>
    <dbReference type="NCBI Taxonomy" id="2483033"/>
    <lineage>
        <taxon>Bacteria</taxon>
        <taxon>Pseudomonadati</taxon>
        <taxon>Pseudomonadota</taxon>
        <taxon>Alphaproteobacteria</taxon>
        <taxon>Rhodobacterales</taxon>
        <taxon>Paracoccaceae</taxon>
        <taxon>Parasedimentitalea</taxon>
    </lineage>
</organism>
<dbReference type="Proteomes" id="UP000283063">
    <property type="component" value="Chromosome"/>
</dbReference>
<keyword evidence="6" id="KW-0032">Aminotransferase</keyword>
<dbReference type="RefSeq" id="WP_127749321.1">
    <property type="nucleotide sequence ID" value="NZ_CP033219.1"/>
</dbReference>
<sequence length="371" mass="40062">MPGIDIQDLDRNAVRLLVPDLPTHKDLSPFLDEIDTNRIYTNFGPLHTRLESELAAFLGVKHALCLSSGTSALELAVQNLHLPKGSQILIPSLNFPSAAIACIRNGHDPVFSDVDLTTGSLRTDIARQALQKNSKISAVLVSVLLGCSTECSDWEKFQADTGCRVVIDAAGAIGHIKPPNSISTIYSLHATKPLSAGEGGVLATNDAAAAKELRALSNFGYTQQGLEHVGTNSKLSEYHSAVGLAALQAWPKAKAKRLSLFSEYTEKLNAIGLPAFARVMNQTGVTSTFSLVFHDVVGERAVEDLAHAGVETRRWYCPHLHRHPAFQGFSTTGPLKNSEWLSQRLLGLPFHTSLTSADIDQVCAAIKTLQR</sequence>
<evidence type="ECO:0000256" key="1">
    <source>
        <dbReference type="ARBA" id="ARBA00022898"/>
    </source>
</evidence>
<protein>
    <submittedName>
        <fullName evidence="6">Aminotransferase class I/II-fold pyridoxal phosphate-dependent enzyme</fullName>
    </submittedName>
</protein>
<dbReference type="InterPro" id="IPR015421">
    <property type="entry name" value="PyrdxlP-dep_Trfase_major"/>
</dbReference>
<gene>
    <name evidence="6" type="ORF">EBB79_13420</name>
</gene>
<dbReference type="InterPro" id="IPR000653">
    <property type="entry name" value="DegT/StrS_aminotransferase"/>
</dbReference>
<evidence type="ECO:0000256" key="4">
    <source>
        <dbReference type="PIRSR" id="PIRSR000390-2"/>
    </source>
</evidence>
<dbReference type="PANTHER" id="PTHR30244">
    <property type="entry name" value="TRANSAMINASE"/>
    <property type="match status" value="1"/>
</dbReference>
<dbReference type="PANTHER" id="PTHR30244:SF9">
    <property type="entry name" value="PROTEIN RV3402C"/>
    <property type="match status" value="1"/>
</dbReference>
<dbReference type="SUPFAM" id="SSF53383">
    <property type="entry name" value="PLP-dependent transferases"/>
    <property type="match status" value="1"/>
</dbReference>
<feature type="active site" description="Proton acceptor" evidence="3">
    <location>
        <position position="192"/>
    </location>
</feature>
<dbReference type="Gene3D" id="3.40.640.10">
    <property type="entry name" value="Type I PLP-dependent aspartate aminotransferase-like (Major domain)"/>
    <property type="match status" value="1"/>
</dbReference>
<dbReference type="KEGG" id="sedi:EBB79_13420"/>
<dbReference type="GO" id="GO:0008483">
    <property type="term" value="F:transaminase activity"/>
    <property type="evidence" value="ECO:0007669"/>
    <property type="project" value="UniProtKB-KW"/>
</dbReference>
<name>A0A3T0N463_9RHOB</name>
<keyword evidence="1 4" id="KW-0663">Pyridoxal phosphate</keyword>
<dbReference type="OrthoDB" id="9768668at2"/>
<dbReference type="EMBL" id="CP033219">
    <property type="protein sequence ID" value="AZV78772.1"/>
    <property type="molecule type" value="Genomic_DNA"/>
</dbReference>